<evidence type="ECO:0000256" key="1">
    <source>
        <dbReference type="ARBA" id="ARBA00008416"/>
    </source>
</evidence>
<dbReference type="PANTHER" id="PTHR13903">
    <property type="entry name" value="PIRIN-RELATED"/>
    <property type="match status" value="1"/>
</dbReference>
<dbReference type="Pfam" id="PF05726">
    <property type="entry name" value="Pirin_C"/>
    <property type="match status" value="1"/>
</dbReference>
<dbReference type="InterPro" id="IPR003829">
    <property type="entry name" value="Pirin_N_dom"/>
</dbReference>
<evidence type="ECO:0008006" key="8">
    <source>
        <dbReference type="Google" id="ProtNLM"/>
    </source>
</evidence>
<reference evidence="6 7" key="1">
    <citation type="submission" date="2018-10" db="EMBL/GenBank/DDBJ databases">
        <title>Sequencing the genomes of 1000 actinobacteria strains.</title>
        <authorList>
            <person name="Klenk H.-P."/>
        </authorList>
    </citation>
    <scope>NUCLEOTIDE SEQUENCE [LARGE SCALE GENOMIC DNA]</scope>
    <source>
        <strain evidence="6 7">DSM 45175</strain>
    </source>
</reference>
<accession>A0A495JP26</accession>
<evidence type="ECO:0000313" key="6">
    <source>
        <dbReference type="EMBL" id="RKR90757.1"/>
    </source>
</evidence>
<evidence type="ECO:0000313" key="7">
    <source>
        <dbReference type="Proteomes" id="UP000277671"/>
    </source>
</evidence>
<dbReference type="PANTHER" id="PTHR13903:SF8">
    <property type="entry name" value="PIRIN"/>
    <property type="match status" value="1"/>
</dbReference>
<dbReference type="Pfam" id="PF02678">
    <property type="entry name" value="Pirin"/>
    <property type="match status" value="1"/>
</dbReference>
<dbReference type="OrthoDB" id="321327at2"/>
<dbReference type="Proteomes" id="UP000277671">
    <property type="component" value="Unassembled WGS sequence"/>
</dbReference>
<feature type="binding site" evidence="2">
    <location>
        <position position="75"/>
    </location>
    <ligand>
        <name>Fe cation</name>
        <dbReference type="ChEBI" id="CHEBI:24875"/>
    </ligand>
</feature>
<feature type="domain" description="Pirin C-terminal" evidence="5">
    <location>
        <begin position="188"/>
        <end position="289"/>
    </location>
</feature>
<evidence type="ECO:0000259" key="4">
    <source>
        <dbReference type="Pfam" id="PF02678"/>
    </source>
</evidence>
<feature type="binding site" evidence="2">
    <location>
        <position position="77"/>
    </location>
    <ligand>
        <name>Fe cation</name>
        <dbReference type="ChEBI" id="CHEBI:24875"/>
    </ligand>
</feature>
<evidence type="ECO:0000256" key="3">
    <source>
        <dbReference type="RuleBase" id="RU003457"/>
    </source>
</evidence>
<feature type="binding site" evidence="2">
    <location>
        <position position="121"/>
    </location>
    <ligand>
        <name>Fe cation</name>
        <dbReference type="ChEBI" id="CHEBI:24875"/>
    </ligand>
</feature>
<evidence type="ECO:0000256" key="2">
    <source>
        <dbReference type="PIRSR" id="PIRSR006232-1"/>
    </source>
</evidence>
<name>A0A495JP26_9ACTN</name>
<sequence length="323" mass="35003">MSTTEAEPDFTTCESGPEGLQILEPREVPLGGLRALNVRRTLPQRARSLIGAWCFVDHYGPDQVESTGGMVVNGHPHTGLQTVSWLFDGEIEHRDTVGSVRTVRPGEVNLMTAGRGIAHSEISTPDTTVLRGAQLWIALPDGERHTAPRFEHYAPEPFRIEGARVSVFIGTLMGATSPVRTATRLVGAEVRLEPAATVTIEVDPTFEHGILVDDGRITVAGAGVGQSELLFVPLGPRTLTITAGQGPARILLLGGEPLGERIIMWWNFIGRTHEEIVEYRDRWQAQAFGGGDGGGSPYGTLPEDWQHLIPAPPLPNGRLKLRS</sequence>
<evidence type="ECO:0000259" key="5">
    <source>
        <dbReference type="Pfam" id="PF05726"/>
    </source>
</evidence>
<dbReference type="InterPro" id="IPR008778">
    <property type="entry name" value="Pirin_C_dom"/>
</dbReference>
<dbReference type="Gene3D" id="2.60.120.10">
    <property type="entry name" value="Jelly Rolls"/>
    <property type="match status" value="1"/>
</dbReference>
<dbReference type="InterPro" id="IPR014710">
    <property type="entry name" value="RmlC-like_jellyroll"/>
</dbReference>
<gene>
    <name evidence="6" type="ORF">BDK92_5138</name>
</gene>
<dbReference type="CDD" id="cd02909">
    <property type="entry name" value="cupin_pirin_N"/>
    <property type="match status" value="1"/>
</dbReference>
<dbReference type="AlphaFoldDB" id="A0A495JP26"/>
<proteinExistence type="inferred from homology"/>
<dbReference type="SUPFAM" id="SSF51182">
    <property type="entry name" value="RmlC-like cupins"/>
    <property type="match status" value="1"/>
</dbReference>
<dbReference type="InterPro" id="IPR011051">
    <property type="entry name" value="RmlC_Cupin_sf"/>
</dbReference>
<dbReference type="CDD" id="cd02247">
    <property type="entry name" value="cupin_pirin_C"/>
    <property type="match status" value="1"/>
</dbReference>
<protein>
    <recommendedName>
        <fullName evidence="8">Pirin</fullName>
    </recommendedName>
</protein>
<dbReference type="InterPro" id="IPR012093">
    <property type="entry name" value="Pirin"/>
</dbReference>
<dbReference type="RefSeq" id="WP_121158983.1">
    <property type="nucleotide sequence ID" value="NZ_RBKT01000001.1"/>
</dbReference>
<feature type="binding site" evidence="2">
    <location>
        <position position="119"/>
    </location>
    <ligand>
        <name>Fe cation</name>
        <dbReference type="ChEBI" id="CHEBI:24875"/>
    </ligand>
</feature>
<dbReference type="PIRSF" id="PIRSF006232">
    <property type="entry name" value="Pirin"/>
    <property type="match status" value="1"/>
</dbReference>
<feature type="domain" description="Pirin N-terminal" evidence="4">
    <location>
        <begin position="37"/>
        <end position="137"/>
    </location>
</feature>
<organism evidence="6 7">
    <name type="scientific">Micromonospora pisi</name>
    <dbReference type="NCBI Taxonomy" id="589240"/>
    <lineage>
        <taxon>Bacteria</taxon>
        <taxon>Bacillati</taxon>
        <taxon>Actinomycetota</taxon>
        <taxon>Actinomycetes</taxon>
        <taxon>Micromonosporales</taxon>
        <taxon>Micromonosporaceae</taxon>
        <taxon>Micromonospora</taxon>
    </lineage>
</organism>
<keyword evidence="7" id="KW-1185">Reference proteome</keyword>
<dbReference type="GO" id="GO:0046872">
    <property type="term" value="F:metal ion binding"/>
    <property type="evidence" value="ECO:0007669"/>
    <property type="project" value="UniProtKB-KW"/>
</dbReference>
<comment type="similarity">
    <text evidence="1 3">Belongs to the pirin family.</text>
</comment>
<comment type="cofactor">
    <cofactor evidence="2">
        <name>Fe cation</name>
        <dbReference type="ChEBI" id="CHEBI:24875"/>
    </cofactor>
    <text evidence="2">Binds 1 Fe cation per subunit.</text>
</comment>
<dbReference type="EMBL" id="RBKT01000001">
    <property type="protein sequence ID" value="RKR90757.1"/>
    <property type="molecule type" value="Genomic_DNA"/>
</dbReference>
<keyword evidence="2" id="KW-0479">Metal-binding</keyword>
<keyword evidence="2" id="KW-0408">Iron</keyword>
<comment type="caution">
    <text evidence="6">The sequence shown here is derived from an EMBL/GenBank/DDBJ whole genome shotgun (WGS) entry which is preliminary data.</text>
</comment>